<organism evidence="1 2">
    <name type="scientific">Xylocopa violacea</name>
    <name type="common">Violet carpenter bee</name>
    <name type="synonym">Apis violacea</name>
    <dbReference type="NCBI Taxonomy" id="135666"/>
    <lineage>
        <taxon>Eukaryota</taxon>
        <taxon>Metazoa</taxon>
        <taxon>Ecdysozoa</taxon>
        <taxon>Arthropoda</taxon>
        <taxon>Hexapoda</taxon>
        <taxon>Insecta</taxon>
        <taxon>Pterygota</taxon>
        <taxon>Neoptera</taxon>
        <taxon>Endopterygota</taxon>
        <taxon>Hymenoptera</taxon>
        <taxon>Apocrita</taxon>
        <taxon>Aculeata</taxon>
        <taxon>Apoidea</taxon>
        <taxon>Anthophila</taxon>
        <taxon>Apidae</taxon>
        <taxon>Xylocopa</taxon>
        <taxon>Xylocopa</taxon>
    </lineage>
</organism>
<gene>
    <name evidence="1" type="ORF">XYLVIOL_LOCUS1105</name>
</gene>
<dbReference type="EMBL" id="CAXAJV020001281">
    <property type="protein sequence ID" value="CAL7934586.1"/>
    <property type="molecule type" value="Genomic_DNA"/>
</dbReference>
<evidence type="ECO:0000313" key="1">
    <source>
        <dbReference type="EMBL" id="CAL7934586.1"/>
    </source>
</evidence>
<proteinExistence type="predicted"/>
<dbReference type="Proteomes" id="UP001642520">
    <property type="component" value="Unassembled WGS sequence"/>
</dbReference>
<reference evidence="1 2" key="1">
    <citation type="submission" date="2024-08" db="EMBL/GenBank/DDBJ databases">
        <authorList>
            <person name="Will J Nash"/>
            <person name="Angela Man"/>
            <person name="Seanna McTaggart"/>
            <person name="Kendall Baker"/>
            <person name="Tom Barker"/>
            <person name="Leah Catchpole"/>
            <person name="Alex Durrant"/>
            <person name="Karim Gharbi"/>
            <person name="Naomi Irish"/>
            <person name="Gemy Kaithakottil"/>
            <person name="Debby Ku"/>
            <person name="Aaliyah Providence"/>
            <person name="Felix Shaw"/>
            <person name="David Swarbreck"/>
            <person name="Chris Watkins"/>
            <person name="Ann M. McCartney"/>
            <person name="Giulio Formenti"/>
            <person name="Alice Mouton"/>
            <person name="Noel Vella"/>
            <person name="Bjorn M von Reumont"/>
            <person name="Adriana Vella"/>
            <person name="Wilfried Haerty"/>
        </authorList>
    </citation>
    <scope>NUCLEOTIDE SEQUENCE [LARGE SCALE GENOMIC DNA]</scope>
</reference>
<name>A0ABP1N0V6_XYLVO</name>
<comment type="caution">
    <text evidence="1">The sequence shown here is derived from an EMBL/GenBank/DDBJ whole genome shotgun (WGS) entry which is preliminary data.</text>
</comment>
<evidence type="ECO:0000313" key="2">
    <source>
        <dbReference type="Proteomes" id="UP001642520"/>
    </source>
</evidence>
<keyword evidence="2" id="KW-1185">Reference proteome</keyword>
<sequence length="135" mass="15715">MNNDTYKANSKFIVLSTSHTIFRTLLLVRFYTQSVLLYLHTCSLQDSTLTIMLTKNYLKVQVPEQKMSTLAFIVYNTYTISIGPFNFINTEVPSPVCNMSKKITRMDLRFVLRARDHGILLCSSIRRDSEIIYWC</sequence>
<accession>A0ABP1N0V6</accession>
<protein>
    <submittedName>
        <fullName evidence="1">Uncharacterized protein</fullName>
    </submittedName>
</protein>